<keyword evidence="2" id="KW-0808">Transferase</keyword>
<dbReference type="Gene3D" id="3.40.50.10540">
    <property type="entry name" value="Crotonobetainyl-coa:carnitine coa-transferase, domain 1"/>
    <property type="match status" value="1"/>
</dbReference>
<dbReference type="InterPro" id="IPR044855">
    <property type="entry name" value="CoA-Trfase_III_dom3_sf"/>
</dbReference>
<dbReference type="PANTHER" id="PTHR48207:SF3">
    <property type="entry name" value="SUCCINATE--HYDROXYMETHYLGLUTARATE COA-TRANSFERASE"/>
    <property type="match status" value="1"/>
</dbReference>
<keyword evidence="4" id="KW-1185">Reference proteome</keyword>
<organism evidence="3 4">
    <name type="scientific">Geodia barretti</name>
    <name type="common">Barrett's horny sponge</name>
    <dbReference type="NCBI Taxonomy" id="519541"/>
    <lineage>
        <taxon>Eukaryota</taxon>
        <taxon>Metazoa</taxon>
        <taxon>Porifera</taxon>
        <taxon>Demospongiae</taxon>
        <taxon>Heteroscleromorpha</taxon>
        <taxon>Tetractinellida</taxon>
        <taxon>Astrophorina</taxon>
        <taxon>Geodiidae</taxon>
        <taxon>Geodia</taxon>
    </lineage>
</organism>
<evidence type="ECO:0000256" key="2">
    <source>
        <dbReference type="ARBA" id="ARBA00022679"/>
    </source>
</evidence>
<dbReference type="PANTHER" id="PTHR48207">
    <property type="entry name" value="SUCCINATE--HYDROXYMETHYLGLUTARATE COA-TRANSFERASE"/>
    <property type="match status" value="1"/>
</dbReference>
<dbReference type="Pfam" id="PF02515">
    <property type="entry name" value="CoA_transf_3"/>
    <property type="match status" value="1"/>
</dbReference>
<dbReference type="GO" id="GO:0008410">
    <property type="term" value="F:CoA-transferase activity"/>
    <property type="evidence" value="ECO:0007669"/>
    <property type="project" value="TreeGrafter"/>
</dbReference>
<proteinExistence type="inferred from homology"/>
<comment type="caution">
    <text evidence="3">The sequence shown here is derived from an EMBL/GenBank/DDBJ whole genome shotgun (WGS) entry which is preliminary data.</text>
</comment>
<dbReference type="AlphaFoldDB" id="A0AA35WL01"/>
<protein>
    <submittedName>
        <fullName evidence="3">Succinyl-CoA:mesaconate CoA-transferase</fullName>
    </submittedName>
</protein>
<gene>
    <name evidence="3" type="ORF">GBAR_LOCUS11035</name>
</gene>
<evidence type="ECO:0000256" key="1">
    <source>
        <dbReference type="ARBA" id="ARBA00008383"/>
    </source>
</evidence>
<dbReference type="SUPFAM" id="SSF89796">
    <property type="entry name" value="CoA-transferase family III (CaiB/BaiF)"/>
    <property type="match status" value="1"/>
</dbReference>
<dbReference type="EMBL" id="CASHTH010001687">
    <property type="protein sequence ID" value="CAI8018235.1"/>
    <property type="molecule type" value="Genomic_DNA"/>
</dbReference>
<evidence type="ECO:0000313" key="4">
    <source>
        <dbReference type="Proteomes" id="UP001174909"/>
    </source>
</evidence>
<dbReference type="InterPro" id="IPR023606">
    <property type="entry name" value="CoA-Trfase_III_dom_1_sf"/>
</dbReference>
<comment type="similarity">
    <text evidence="1">Belongs to the CoA-transferase III family.</text>
</comment>
<dbReference type="InterPro" id="IPR050483">
    <property type="entry name" value="CoA-transferase_III_domain"/>
</dbReference>
<sequence length="416" mass="44520">MTSPANLESSLQPLPLQGLRVLDATHIVAGPFCAMILADMGAEVIKIERPGSGDRARENDPFVEGPDGSQVSARYLGVNRNKKSVALDLRDPVGKRAFENMVRVSDVLLDNWGPGAMSRLGFSYERLSEINAGLVYASISGYGDSDGLRGPYSNWPANNPCVQGMGGWMVTTGTPDSGPQMVGDNMGDSVPGVWTALGVMLALESRRKTGLGQHVDMAMYDCMAAHTTSSMPLFQSTGQVTTTARENMFSAQLTLRASDGYVVLAGAGNADDKWTAMWNLAGRPELAADPRYLGRGVTGPFYISHIVPAIEEWSQNIPKRELNQHLLDCGFSMGIVQDAADLDSCPHLASRNMFVDSGDTYGGSFRTVNTPVQLTGCVDTPVIPPPTLGEHNHDVLCTIGGLTAEEVIRLEAEGKA</sequence>
<dbReference type="Proteomes" id="UP001174909">
    <property type="component" value="Unassembled WGS sequence"/>
</dbReference>
<reference evidence="3" key="1">
    <citation type="submission" date="2023-03" db="EMBL/GenBank/DDBJ databases">
        <authorList>
            <person name="Steffen K."/>
            <person name="Cardenas P."/>
        </authorList>
    </citation>
    <scope>NUCLEOTIDE SEQUENCE</scope>
</reference>
<accession>A0AA35WL01</accession>
<dbReference type="Gene3D" id="3.30.1540.10">
    <property type="entry name" value="formyl-coa transferase, domain 3"/>
    <property type="match status" value="1"/>
</dbReference>
<name>A0AA35WL01_GEOBA</name>
<dbReference type="InterPro" id="IPR003673">
    <property type="entry name" value="CoA-Trfase_fam_III"/>
</dbReference>
<evidence type="ECO:0000313" key="3">
    <source>
        <dbReference type="EMBL" id="CAI8018235.1"/>
    </source>
</evidence>